<organism evidence="3 4">
    <name type="scientific">Trichocoleus desertorum GB2-A4</name>
    <dbReference type="NCBI Taxonomy" id="2933944"/>
    <lineage>
        <taxon>Bacteria</taxon>
        <taxon>Bacillati</taxon>
        <taxon>Cyanobacteriota</taxon>
        <taxon>Cyanophyceae</taxon>
        <taxon>Leptolyngbyales</taxon>
        <taxon>Trichocoleusaceae</taxon>
        <taxon>Trichocoleus</taxon>
    </lineage>
</organism>
<protein>
    <submittedName>
        <fullName evidence="3">DNA-binding protein</fullName>
    </submittedName>
</protein>
<sequence length="154" mass="17793">MAGAKEKIYGAALMILSENKRPTVDLVQKATKCSFTTVTKYMKEFREDYKEEIARAENRREPLPEPIREMAENLWNVALLVAENRFNDDRVRSQDEALDKQGKELEEAMLLITDLKARLEERDKKYEQLKAAFLEAVKEKPNIQSIVSHLAPNP</sequence>
<evidence type="ECO:0000313" key="4">
    <source>
        <dbReference type="Proteomes" id="UP001464891"/>
    </source>
</evidence>
<feature type="domain" description="KfrA N-terminal DNA-binding" evidence="2">
    <location>
        <begin position="5"/>
        <end position="119"/>
    </location>
</feature>
<dbReference type="RefSeq" id="WP_190431901.1">
    <property type="nucleotide sequence ID" value="NZ_JAMPKM010000001.1"/>
</dbReference>
<gene>
    <name evidence="3" type="ORF">NC998_03535</name>
</gene>
<evidence type="ECO:0000256" key="1">
    <source>
        <dbReference type="SAM" id="Coils"/>
    </source>
</evidence>
<dbReference type="Proteomes" id="UP001464891">
    <property type="component" value="Unassembled WGS sequence"/>
</dbReference>
<dbReference type="EMBL" id="JAMPKM010000001">
    <property type="protein sequence ID" value="MEP0816166.1"/>
    <property type="molecule type" value="Genomic_DNA"/>
</dbReference>
<comment type="caution">
    <text evidence="3">The sequence shown here is derived from an EMBL/GenBank/DDBJ whole genome shotgun (WGS) entry which is preliminary data.</text>
</comment>
<keyword evidence="3" id="KW-0238">DNA-binding</keyword>
<evidence type="ECO:0000313" key="3">
    <source>
        <dbReference type="EMBL" id="MEP0816166.1"/>
    </source>
</evidence>
<keyword evidence="1" id="KW-0175">Coiled coil</keyword>
<name>A0ABV0J323_9CYAN</name>
<dbReference type="InterPro" id="IPR021104">
    <property type="entry name" value="KfrA_DNA-bd_N"/>
</dbReference>
<feature type="coiled-coil region" evidence="1">
    <location>
        <begin position="98"/>
        <end position="132"/>
    </location>
</feature>
<accession>A0ABV0J323</accession>
<dbReference type="GO" id="GO:0003677">
    <property type="term" value="F:DNA binding"/>
    <property type="evidence" value="ECO:0007669"/>
    <property type="project" value="UniProtKB-KW"/>
</dbReference>
<proteinExistence type="predicted"/>
<reference evidence="3 4" key="1">
    <citation type="submission" date="2022-04" db="EMBL/GenBank/DDBJ databases">
        <title>Positive selection, recombination, and allopatry shape intraspecific diversity of widespread and dominant cyanobacteria.</title>
        <authorList>
            <person name="Wei J."/>
            <person name="Shu W."/>
            <person name="Hu C."/>
        </authorList>
    </citation>
    <scope>NUCLEOTIDE SEQUENCE [LARGE SCALE GENOMIC DNA]</scope>
    <source>
        <strain evidence="3 4">GB2-A4</strain>
    </source>
</reference>
<dbReference type="Pfam" id="PF11740">
    <property type="entry name" value="KfrA_N"/>
    <property type="match status" value="1"/>
</dbReference>
<keyword evidence="4" id="KW-1185">Reference proteome</keyword>
<evidence type="ECO:0000259" key="2">
    <source>
        <dbReference type="Pfam" id="PF11740"/>
    </source>
</evidence>